<reference evidence="1 2" key="1">
    <citation type="submission" date="2021-05" db="EMBL/GenBank/DDBJ databases">
        <title>Naturally bred epsilon2 phages have an improved host range and effectivity in uropathogenic E. coli over their ancestor phages.</title>
        <authorList>
            <person name="Saez D."/>
            <person name="Loose M."/>
            <person name="Mutti M."/>
            <person name="Visram Z."/>
            <person name="Hitzenhammer E."/>
            <person name="Dippel D."/>
            <person name="Tisakova L."/>
            <person name="Schertler S."/>
            <person name="Wittmann J."/>
            <person name="Corsini L."/>
            <person name="Wagenlehner F."/>
        </authorList>
    </citation>
    <scope>NUCLEOTIDE SEQUENCE [LARGE SCALE GENOMIC DNA]</scope>
</reference>
<keyword evidence="2" id="KW-1185">Reference proteome</keyword>
<name>A0AAE7XVR6_9CAUD</name>
<proteinExistence type="predicted"/>
<protein>
    <submittedName>
        <fullName evidence="1">Uncharacterized protein</fullName>
    </submittedName>
</protein>
<dbReference type="Proteomes" id="UP000827179">
    <property type="component" value="Segment"/>
</dbReference>
<accession>A0AAE7XVR6</accession>
<evidence type="ECO:0000313" key="1">
    <source>
        <dbReference type="EMBL" id="QZI79067.1"/>
    </source>
</evidence>
<dbReference type="EMBL" id="MZ234016">
    <property type="protein sequence ID" value="QZI79067.1"/>
    <property type="molecule type" value="Genomic_DNA"/>
</dbReference>
<gene>
    <name evidence="1" type="ORF">101114BS4_007</name>
</gene>
<sequence>MEPEFFCAIMCRTSATHLINPDWRYDVFLIDGRYYIMDEYGNWAEVYRFSDTMRVWMTIDGFSAAFTDSE</sequence>
<organism evidence="1 2">
    <name type="scientific">Escherichia phage vB_EcoS-101114BS4</name>
    <dbReference type="NCBI Taxonomy" id="2865793"/>
    <lineage>
        <taxon>Viruses</taxon>
        <taxon>Duplodnaviria</taxon>
        <taxon>Heunggongvirae</taxon>
        <taxon>Uroviricota</taxon>
        <taxon>Caudoviricetes</taxon>
        <taxon>Dhillonvirus</taxon>
        <taxon>Dhillonvirus dv 101114BS4</taxon>
    </lineage>
</organism>
<evidence type="ECO:0000313" key="2">
    <source>
        <dbReference type="Proteomes" id="UP000827179"/>
    </source>
</evidence>